<reference evidence="1" key="1">
    <citation type="submission" date="2016-05" db="EMBL/GenBank/DDBJ databases">
        <authorList>
            <person name="Lavstsen T."/>
            <person name="Jespersen J.S."/>
        </authorList>
    </citation>
    <scope>NUCLEOTIDE SEQUENCE</scope>
    <source>
        <tissue evidence="1">Brain</tissue>
    </source>
</reference>
<feature type="non-terminal residue" evidence="1">
    <location>
        <position position="135"/>
    </location>
</feature>
<dbReference type="AlphaFoldDB" id="A0A1A8AWL3"/>
<gene>
    <name evidence="1" type="primary">Nfu_g_1_017255</name>
</gene>
<protein>
    <submittedName>
        <fullName evidence="1">Uncharacterized protein</fullName>
    </submittedName>
</protein>
<dbReference type="EMBL" id="HADY01020381">
    <property type="protein sequence ID" value="SBP58866.1"/>
    <property type="molecule type" value="Transcribed_RNA"/>
</dbReference>
<organism evidence="1">
    <name type="scientific">Nothobranchius furzeri</name>
    <name type="common">Turquoise killifish</name>
    <dbReference type="NCBI Taxonomy" id="105023"/>
    <lineage>
        <taxon>Eukaryota</taxon>
        <taxon>Metazoa</taxon>
        <taxon>Chordata</taxon>
        <taxon>Craniata</taxon>
        <taxon>Vertebrata</taxon>
        <taxon>Euteleostomi</taxon>
        <taxon>Actinopterygii</taxon>
        <taxon>Neopterygii</taxon>
        <taxon>Teleostei</taxon>
        <taxon>Neoteleostei</taxon>
        <taxon>Acanthomorphata</taxon>
        <taxon>Ovalentaria</taxon>
        <taxon>Atherinomorphae</taxon>
        <taxon>Cyprinodontiformes</taxon>
        <taxon>Nothobranchiidae</taxon>
        <taxon>Nothobranchius</taxon>
    </lineage>
</organism>
<evidence type="ECO:0000313" key="1">
    <source>
        <dbReference type="EMBL" id="SBP58866.1"/>
    </source>
</evidence>
<sequence length="135" mass="15383">QKQHSMHVLMTDEGKYVVVQRSSKEQHQLAAVDTQSPGTSVEIKTDEDSKKVAFCFVHKSTRYIVKKHEKTLKLEPSSEPRPDNIWFSKENLDGSEHYGLSTQAETKLYVTLCGKRAILCFSEDNSECVQFNDTT</sequence>
<name>A0A1A8AWL3_NOTFU</name>
<reference evidence="1" key="2">
    <citation type="submission" date="2016-06" db="EMBL/GenBank/DDBJ databases">
        <title>The genome of a short-lived fish provides insights into sex chromosome evolution and the genetic control of aging.</title>
        <authorList>
            <person name="Reichwald K."/>
            <person name="Felder M."/>
            <person name="Petzold A."/>
            <person name="Koch P."/>
            <person name="Groth M."/>
            <person name="Platzer M."/>
        </authorList>
    </citation>
    <scope>NUCLEOTIDE SEQUENCE</scope>
    <source>
        <tissue evidence="1">Brain</tissue>
    </source>
</reference>
<proteinExistence type="predicted"/>
<accession>A0A1A8AWL3</accession>
<feature type="non-terminal residue" evidence="1">
    <location>
        <position position="1"/>
    </location>
</feature>